<organism evidence="1 2">
    <name type="scientific">Neophaeococcomyces mojaviensis</name>
    <dbReference type="NCBI Taxonomy" id="3383035"/>
    <lineage>
        <taxon>Eukaryota</taxon>
        <taxon>Fungi</taxon>
        <taxon>Dikarya</taxon>
        <taxon>Ascomycota</taxon>
        <taxon>Pezizomycotina</taxon>
        <taxon>Eurotiomycetes</taxon>
        <taxon>Chaetothyriomycetidae</taxon>
        <taxon>Chaetothyriales</taxon>
        <taxon>Chaetothyriales incertae sedis</taxon>
        <taxon>Neophaeococcomyces</taxon>
    </lineage>
</organism>
<reference evidence="1" key="1">
    <citation type="submission" date="2022-10" db="EMBL/GenBank/DDBJ databases">
        <title>Culturing micro-colonial fungi from biological soil crusts in the Mojave desert and describing Neophaeococcomyces mojavensis, and introducing the new genera and species Taxawa tesnikishii.</title>
        <authorList>
            <person name="Kurbessoian T."/>
            <person name="Stajich J.E."/>
        </authorList>
    </citation>
    <scope>NUCLEOTIDE SEQUENCE</scope>
    <source>
        <strain evidence="1">JES_112</strain>
    </source>
</reference>
<dbReference type="Proteomes" id="UP001172386">
    <property type="component" value="Unassembled WGS sequence"/>
</dbReference>
<name>A0ACC3AKV7_9EURO</name>
<dbReference type="EMBL" id="JAPDRQ010000002">
    <property type="protein sequence ID" value="KAJ9664557.1"/>
    <property type="molecule type" value="Genomic_DNA"/>
</dbReference>
<proteinExistence type="predicted"/>
<keyword evidence="2" id="KW-1185">Reference proteome</keyword>
<comment type="caution">
    <text evidence="1">The sequence shown here is derived from an EMBL/GenBank/DDBJ whole genome shotgun (WGS) entry which is preliminary data.</text>
</comment>
<protein>
    <submittedName>
        <fullName evidence="1">Uncharacterized protein</fullName>
    </submittedName>
</protein>
<evidence type="ECO:0000313" key="2">
    <source>
        <dbReference type="Proteomes" id="UP001172386"/>
    </source>
</evidence>
<sequence length="201" mass="21332">MQPSPEGSRRIDLSTITTNPNYKAPIRPQNSPQTQSSRTSSALGASTLASIDALIAKNRARSAAGQQKSQSRPTYNDDVYGKGGSIFQRTGAGARTADGAGGSGNSFDVRALLRNLDTPAPGLTGNKPLEPVLRLKPTLGKTLDLDESRNFGLTRAFQVLETRINKNGNNGPGEKDPQENEVEGVVQGGFPWGMHAGQEDD</sequence>
<evidence type="ECO:0000313" key="1">
    <source>
        <dbReference type="EMBL" id="KAJ9664557.1"/>
    </source>
</evidence>
<gene>
    <name evidence="1" type="ORF">H2198_000208</name>
</gene>
<accession>A0ACC3AKV7</accession>